<dbReference type="KEGG" id="aant:HUK68_13510"/>
<proteinExistence type="predicted"/>
<organism evidence="2 3">
    <name type="scientific">Comamonas antarctica</name>
    <dbReference type="NCBI Taxonomy" id="2743470"/>
    <lineage>
        <taxon>Bacteria</taxon>
        <taxon>Pseudomonadati</taxon>
        <taxon>Pseudomonadota</taxon>
        <taxon>Betaproteobacteria</taxon>
        <taxon>Burkholderiales</taxon>
        <taxon>Comamonadaceae</taxon>
        <taxon>Comamonas</taxon>
    </lineage>
</organism>
<evidence type="ECO:0000313" key="2">
    <source>
        <dbReference type="EMBL" id="QKV53825.1"/>
    </source>
</evidence>
<accession>A0A6N1X7I5</accession>
<evidence type="ECO:0000256" key="1">
    <source>
        <dbReference type="SAM" id="Phobius"/>
    </source>
</evidence>
<keyword evidence="3" id="KW-1185">Reference proteome</keyword>
<dbReference type="Proteomes" id="UP000509579">
    <property type="component" value="Chromosome"/>
</dbReference>
<sequence>MAYRSRTLFAGIPEMKKYLKSAFLGVIVITAVIFLLHFSQDAEIQAVVNNPEASTKLDEKALEAALTAQALQPLAAKEHAASLSRSQDAADMLRGSRDYRVVHEALTQAGTTEARFYAKDILRRCLAMRKLGFQPIAVVSAQQEFARELLQARCSSFSDEELSLDALRQVDSDPRYPRGLFELSQEWTEAADAGNETRQKDVFSRILQADDALLLQHVGLSLLGQYRDAVSLGDVEFIGNAALNSMRWAWIAAVCEGTGTDCGVGDAYLVEICANMDICESSRIRALRALVARDEGEKQLAKFDAAHAMFVKAIQSRDVRLFFPQHTQ</sequence>
<evidence type="ECO:0000313" key="3">
    <source>
        <dbReference type="Proteomes" id="UP000509579"/>
    </source>
</evidence>
<keyword evidence="1" id="KW-0472">Membrane</keyword>
<gene>
    <name evidence="2" type="ORF">HUK68_13510</name>
</gene>
<dbReference type="EMBL" id="CP054840">
    <property type="protein sequence ID" value="QKV53825.1"/>
    <property type="molecule type" value="Genomic_DNA"/>
</dbReference>
<feature type="transmembrane region" description="Helical" evidence="1">
    <location>
        <begin position="21"/>
        <end position="39"/>
    </location>
</feature>
<keyword evidence="1" id="KW-1133">Transmembrane helix</keyword>
<dbReference type="AlphaFoldDB" id="A0A6N1X7I5"/>
<protein>
    <submittedName>
        <fullName evidence="2">Uncharacterized protein</fullName>
    </submittedName>
</protein>
<reference evidence="2 3" key="1">
    <citation type="submission" date="2020-06" db="EMBL/GenBank/DDBJ databases">
        <title>Acidovorax antarctica sp. nov., isolated from Corinth ice sheet soil, Antarctic Fields Peninsula.</title>
        <authorList>
            <person name="Xu Q."/>
            <person name="Peng F."/>
        </authorList>
    </citation>
    <scope>NUCLEOTIDE SEQUENCE [LARGE SCALE GENOMIC DNA]</scope>
    <source>
        <strain evidence="2 3">16-35-5</strain>
    </source>
</reference>
<name>A0A6N1X7I5_9BURK</name>
<keyword evidence="1" id="KW-0812">Transmembrane</keyword>